<feature type="compositionally biased region" description="Low complexity" evidence="8">
    <location>
        <begin position="468"/>
        <end position="479"/>
    </location>
</feature>
<proteinExistence type="predicted"/>
<feature type="transmembrane region" description="Helical" evidence="9">
    <location>
        <begin position="48"/>
        <end position="67"/>
    </location>
</feature>
<dbReference type="SUPFAM" id="SSF64182">
    <property type="entry name" value="DHH phosphoesterases"/>
    <property type="match status" value="1"/>
</dbReference>
<evidence type="ECO:0000256" key="5">
    <source>
        <dbReference type="ARBA" id="ARBA00023211"/>
    </source>
</evidence>
<dbReference type="InterPro" id="IPR004097">
    <property type="entry name" value="DHHA2"/>
</dbReference>
<dbReference type="AlphaFoldDB" id="A0A2R5GBT2"/>
<evidence type="ECO:0000256" key="9">
    <source>
        <dbReference type="SAM" id="Phobius"/>
    </source>
</evidence>
<evidence type="ECO:0000259" key="10">
    <source>
        <dbReference type="Pfam" id="PF01368"/>
    </source>
</evidence>
<accession>A0A2R5GBT2</accession>
<feature type="region of interest" description="Disordered" evidence="8">
    <location>
        <begin position="456"/>
        <end position="479"/>
    </location>
</feature>
<gene>
    <name evidence="12" type="ORF">FCC1311_046602</name>
</gene>
<reference evidence="12 13" key="1">
    <citation type="submission" date="2017-12" db="EMBL/GenBank/DDBJ databases">
        <title>Sequencing, de novo assembly and annotation of complete genome of a new Thraustochytrid species, strain FCC1311.</title>
        <authorList>
            <person name="Sedici K."/>
            <person name="Godart F."/>
            <person name="Aiese Cigliano R."/>
            <person name="Sanseverino W."/>
            <person name="Barakat M."/>
            <person name="Ortet P."/>
            <person name="Marechal E."/>
            <person name="Cagnac O."/>
            <person name="Amato A."/>
        </authorList>
    </citation>
    <scope>NUCLEOTIDE SEQUENCE [LARGE SCALE GENOMIC DNA]</scope>
</reference>
<dbReference type="EMBL" id="BEYU01000041">
    <property type="protein sequence ID" value="GBG28437.1"/>
    <property type="molecule type" value="Genomic_DNA"/>
</dbReference>
<keyword evidence="3" id="KW-0479">Metal-binding</keyword>
<comment type="catalytic activity">
    <reaction evidence="7">
        <text>diphosphate + H2O = 2 phosphate + H(+)</text>
        <dbReference type="Rhea" id="RHEA:24576"/>
        <dbReference type="ChEBI" id="CHEBI:15377"/>
        <dbReference type="ChEBI" id="CHEBI:15378"/>
        <dbReference type="ChEBI" id="CHEBI:33019"/>
        <dbReference type="ChEBI" id="CHEBI:43474"/>
        <dbReference type="EC" id="3.6.1.1"/>
    </reaction>
</comment>
<dbReference type="PANTHER" id="PTHR12112">
    <property type="entry name" value="BNIP - RELATED"/>
    <property type="match status" value="1"/>
</dbReference>
<evidence type="ECO:0000256" key="4">
    <source>
        <dbReference type="ARBA" id="ARBA00022801"/>
    </source>
</evidence>
<feature type="region of interest" description="Disordered" evidence="8">
    <location>
        <begin position="8"/>
        <end position="27"/>
    </location>
</feature>
<dbReference type="Pfam" id="PF01368">
    <property type="entry name" value="DHH"/>
    <property type="match status" value="1"/>
</dbReference>
<name>A0A2R5GBT2_9STRA</name>
<dbReference type="PANTHER" id="PTHR12112:SF22">
    <property type="entry name" value="MANGANESE-DEPENDENT INORGANIC PYROPHOSPHATASE-RELATED"/>
    <property type="match status" value="1"/>
</dbReference>
<dbReference type="Gene3D" id="3.10.310.20">
    <property type="entry name" value="DHHA2 domain"/>
    <property type="match status" value="1"/>
</dbReference>
<feature type="domain" description="DDH" evidence="10">
    <location>
        <begin position="121"/>
        <end position="257"/>
    </location>
</feature>
<feature type="compositionally biased region" description="Basic and acidic residues" evidence="8">
    <location>
        <begin position="11"/>
        <end position="26"/>
    </location>
</feature>
<evidence type="ECO:0000313" key="12">
    <source>
        <dbReference type="EMBL" id="GBG28437.1"/>
    </source>
</evidence>
<evidence type="ECO:0000256" key="8">
    <source>
        <dbReference type="SAM" id="MobiDB-lite"/>
    </source>
</evidence>
<evidence type="ECO:0000256" key="1">
    <source>
        <dbReference type="ARBA" id="ARBA00001936"/>
    </source>
</evidence>
<feature type="domain" description="DHHA2" evidence="11">
    <location>
        <begin position="316"/>
        <end position="457"/>
    </location>
</feature>
<comment type="cofactor">
    <cofactor evidence="1">
        <name>Mn(2+)</name>
        <dbReference type="ChEBI" id="CHEBI:29035"/>
    </cofactor>
</comment>
<dbReference type="Proteomes" id="UP000241890">
    <property type="component" value="Unassembled WGS sequence"/>
</dbReference>
<dbReference type="InParanoid" id="A0A2R5GBT2"/>
<keyword evidence="9" id="KW-0812">Transmembrane</keyword>
<evidence type="ECO:0000313" key="13">
    <source>
        <dbReference type="Proteomes" id="UP000241890"/>
    </source>
</evidence>
<keyword evidence="13" id="KW-1185">Reference proteome</keyword>
<dbReference type="GO" id="GO:0004427">
    <property type="term" value="F:inorganic diphosphate phosphatase activity"/>
    <property type="evidence" value="ECO:0007669"/>
    <property type="project" value="UniProtKB-EC"/>
</dbReference>
<dbReference type="GO" id="GO:0005737">
    <property type="term" value="C:cytoplasm"/>
    <property type="evidence" value="ECO:0007669"/>
    <property type="project" value="InterPro"/>
</dbReference>
<keyword evidence="5" id="KW-0464">Manganese</keyword>
<sequence>MQIARYRLGAHQRERHDGERTARGEALRPSGTRRCLAMSSKARDLQRGAVVAGVACLVLVGLVLSATPGDEAQVRLRDGLVDLHPVAVELSAIEMAAQEQEAETAALELPPFPDFAPGTVYVGHMTPDADSITSAVAAAYLFNGKAMRAGNINRETQFLLDFFAVPTPDLVDEAYKGEDFVLVDHNAFAQRAKALDAAKIQGIFDHHAISTTPTLVVKPIYVNVRPWGSCATVIATKYLEYKRPLPPRIAGMLMGGIISDTLNLKSPTTTEWDERVLHWLASKLHWASSNGSRVLGSKLPEHDLRKAVRRFAHRQFQAKANTTGMPLQQVALADFKSYYLQSPHDNGRKLVLGWGTIETVEPFYERYLREHVLQELVLEVMPRILQKRDLEAVYLSIVDIEEDRSVVLCSARRDCDLLEQAFPDAEREGIARAVHAASFTTSPRVSRKKEFIPPIRGVLQGDHKKAHSSSSSSSGRGSM</sequence>
<organism evidence="12 13">
    <name type="scientific">Hondaea fermentalgiana</name>
    <dbReference type="NCBI Taxonomy" id="2315210"/>
    <lineage>
        <taxon>Eukaryota</taxon>
        <taxon>Sar</taxon>
        <taxon>Stramenopiles</taxon>
        <taxon>Bigyra</taxon>
        <taxon>Labyrinthulomycetes</taxon>
        <taxon>Thraustochytrida</taxon>
        <taxon>Thraustochytriidae</taxon>
        <taxon>Hondaea</taxon>
    </lineage>
</organism>
<protein>
    <recommendedName>
        <fullName evidence="2">inorganic diphosphatase</fullName>
        <ecNumber evidence="2">3.6.1.1</ecNumber>
    </recommendedName>
    <alternativeName>
        <fullName evidence="6">Pyrophosphate phospho-hydrolase</fullName>
    </alternativeName>
</protein>
<dbReference type="InterPro" id="IPR038763">
    <property type="entry name" value="DHH_sf"/>
</dbReference>
<dbReference type="OrthoDB" id="374045at2759"/>
<evidence type="ECO:0000256" key="6">
    <source>
        <dbReference type="ARBA" id="ARBA00032535"/>
    </source>
</evidence>
<keyword evidence="9" id="KW-0472">Membrane</keyword>
<keyword evidence="9" id="KW-1133">Transmembrane helix</keyword>
<dbReference type="GO" id="GO:0046872">
    <property type="term" value="F:metal ion binding"/>
    <property type="evidence" value="ECO:0007669"/>
    <property type="project" value="UniProtKB-KW"/>
</dbReference>
<dbReference type="EC" id="3.6.1.1" evidence="2"/>
<evidence type="ECO:0000259" key="11">
    <source>
        <dbReference type="Pfam" id="PF02833"/>
    </source>
</evidence>
<dbReference type="InterPro" id="IPR038222">
    <property type="entry name" value="DHHA2_dom_sf"/>
</dbReference>
<keyword evidence="4" id="KW-0378">Hydrolase</keyword>
<dbReference type="Gene3D" id="3.90.1640.10">
    <property type="entry name" value="inorganic pyrophosphatase (n-terminal core)"/>
    <property type="match status" value="1"/>
</dbReference>
<dbReference type="InterPro" id="IPR001667">
    <property type="entry name" value="DDH_dom"/>
</dbReference>
<comment type="caution">
    <text evidence="12">The sequence shown here is derived from an EMBL/GenBank/DDBJ whole genome shotgun (WGS) entry which is preliminary data.</text>
</comment>
<evidence type="ECO:0000256" key="7">
    <source>
        <dbReference type="ARBA" id="ARBA00047820"/>
    </source>
</evidence>
<evidence type="ECO:0000256" key="2">
    <source>
        <dbReference type="ARBA" id="ARBA00012146"/>
    </source>
</evidence>
<evidence type="ECO:0000256" key="3">
    <source>
        <dbReference type="ARBA" id="ARBA00022723"/>
    </source>
</evidence>
<dbReference type="Pfam" id="PF02833">
    <property type="entry name" value="DHHA2"/>
    <property type="match status" value="1"/>
</dbReference>